<dbReference type="SMART" id="SM00448">
    <property type="entry name" value="REC"/>
    <property type="match status" value="1"/>
</dbReference>
<feature type="domain" description="Response regulatory" evidence="6">
    <location>
        <begin position="31"/>
        <end position="145"/>
    </location>
</feature>
<evidence type="ECO:0000259" key="6">
    <source>
        <dbReference type="PROSITE" id="PS50110"/>
    </source>
</evidence>
<dbReference type="CDD" id="cd06170">
    <property type="entry name" value="LuxR_C_like"/>
    <property type="match status" value="1"/>
</dbReference>
<dbReference type="Pfam" id="PF00196">
    <property type="entry name" value="GerE"/>
    <property type="match status" value="1"/>
</dbReference>
<evidence type="ECO:0000256" key="4">
    <source>
        <dbReference type="PROSITE-ProRule" id="PRU00169"/>
    </source>
</evidence>
<gene>
    <name evidence="7" type="ORF">KZJ38_24575</name>
</gene>
<dbReference type="EMBL" id="CP080096">
    <property type="protein sequence ID" value="QYD72866.1"/>
    <property type="molecule type" value="Genomic_DNA"/>
</dbReference>
<feature type="modified residue" description="4-aspartylphosphate" evidence="4">
    <location>
        <position position="80"/>
    </location>
</feature>
<organism evidence="7 8">
    <name type="scientific">Paraburkholderia edwinii</name>
    <dbReference type="NCBI Taxonomy" id="2861782"/>
    <lineage>
        <taxon>Bacteria</taxon>
        <taxon>Pseudomonadati</taxon>
        <taxon>Pseudomonadota</taxon>
        <taxon>Betaproteobacteria</taxon>
        <taxon>Burkholderiales</taxon>
        <taxon>Burkholderiaceae</taxon>
        <taxon>Paraburkholderia</taxon>
    </lineage>
</organism>
<dbReference type="InterPro" id="IPR036388">
    <property type="entry name" value="WH-like_DNA-bd_sf"/>
</dbReference>
<dbReference type="Pfam" id="PF00072">
    <property type="entry name" value="Response_reg"/>
    <property type="match status" value="1"/>
</dbReference>
<evidence type="ECO:0000256" key="3">
    <source>
        <dbReference type="ARBA" id="ARBA00023163"/>
    </source>
</evidence>
<dbReference type="InterPro" id="IPR000792">
    <property type="entry name" value="Tscrpt_reg_LuxR_C"/>
</dbReference>
<proteinExistence type="predicted"/>
<dbReference type="InterPro" id="IPR001789">
    <property type="entry name" value="Sig_transdc_resp-reg_receiver"/>
</dbReference>
<dbReference type="PROSITE" id="PS50110">
    <property type="entry name" value="RESPONSE_REGULATORY"/>
    <property type="match status" value="1"/>
</dbReference>
<feature type="domain" description="HTH luxR-type" evidence="5">
    <location>
        <begin position="167"/>
        <end position="226"/>
    </location>
</feature>
<dbReference type="SUPFAM" id="SSF52172">
    <property type="entry name" value="CheY-like"/>
    <property type="match status" value="1"/>
</dbReference>
<evidence type="ECO:0000313" key="8">
    <source>
        <dbReference type="Proteomes" id="UP000826462"/>
    </source>
</evidence>
<evidence type="ECO:0000256" key="2">
    <source>
        <dbReference type="ARBA" id="ARBA00023125"/>
    </source>
</evidence>
<dbReference type="InterPro" id="IPR011006">
    <property type="entry name" value="CheY-like_superfamily"/>
</dbReference>
<name>A0ABX8UVI1_9BURK</name>
<evidence type="ECO:0000256" key="1">
    <source>
        <dbReference type="ARBA" id="ARBA00023015"/>
    </source>
</evidence>
<sequence>MRTCNEDATSFCGILGLGELPEQRVTGTQPIVYVVDDDASMRATLGSLLLSVGYRVETFDSSAAFLAFKRPDVTSCLVLDIRLRGESGLAFQRDCGRFDLRMPILFVTGHGDVAMSVQAMKAGAVDFLAKPFRDQDMLDAIHDALERDSQRRREEERLRPLRHCYTRLSSREREVMHLVITGLLNKQIAGALDVSEDCVKLHRSQVMKKMNARSVPDLVRKAKDLGINPRC</sequence>
<dbReference type="RefSeq" id="WP_219802308.1">
    <property type="nucleotide sequence ID" value="NZ_CP080096.1"/>
</dbReference>
<keyword evidence="1" id="KW-0805">Transcription regulation</keyword>
<dbReference type="Gene3D" id="1.10.10.10">
    <property type="entry name" value="Winged helix-like DNA-binding domain superfamily/Winged helix DNA-binding domain"/>
    <property type="match status" value="1"/>
</dbReference>
<dbReference type="SMART" id="SM00421">
    <property type="entry name" value="HTH_LUXR"/>
    <property type="match status" value="1"/>
</dbReference>
<keyword evidence="3" id="KW-0804">Transcription</keyword>
<dbReference type="PRINTS" id="PR00038">
    <property type="entry name" value="HTHLUXR"/>
</dbReference>
<protein>
    <submittedName>
        <fullName evidence="7">Response regulator</fullName>
    </submittedName>
</protein>
<dbReference type="InterPro" id="IPR016032">
    <property type="entry name" value="Sig_transdc_resp-reg_C-effctor"/>
</dbReference>
<dbReference type="PANTHER" id="PTHR44688:SF16">
    <property type="entry name" value="DNA-BINDING TRANSCRIPTIONAL ACTIVATOR DEVR_DOSR"/>
    <property type="match status" value="1"/>
</dbReference>
<accession>A0ABX8UVI1</accession>
<dbReference type="Gene3D" id="3.40.50.2300">
    <property type="match status" value="1"/>
</dbReference>
<keyword evidence="8" id="KW-1185">Reference proteome</keyword>
<keyword evidence="2" id="KW-0238">DNA-binding</keyword>
<keyword evidence="4" id="KW-0597">Phosphoprotein</keyword>
<dbReference type="SUPFAM" id="SSF46894">
    <property type="entry name" value="C-terminal effector domain of the bipartite response regulators"/>
    <property type="match status" value="1"/>
</dbReference>
<evidence type="ECO:0000259" key="5">
    <source>
        <dbReference type="PROSITE" id="PS50043"/>
    </source>
</evidence>
<reference evidence="7 8" key="1">
    <citation type="submission" date="2021-07" db="EMBL/GenBank/DDBJ databases">
        <title>Paraburkholderia edwinii protects Aspergillus sp. from phenazines by acting as a toxin sponge.</title>
        <authorList>
            <person name="Dahlstrom K.M."/>
            <person name="Newman D.K."/>
        </authorList>
    </citation>
    <scope>NUCLEOTIDE SEQUENCE [LARGE SCALE GENOMIC DNA]</scope>
    <source>
        <strain evidence="7 8">Pe01</strain>
    </source>
</reference>
<dbReference type="PROSITE" id="PS50043">
    <property type="entry name" value="HTH_LUXR_2"/>
    <property type="match status" value="1"/>
</dbReference>
<dbReference type="Proteomes" id="UP000826462">
    <property type="component" value="Chromosome 2"/>
</dbReference>
<dbReference type="PANTHER" id="PTHR44688">
    <property type="entry name" value="DNA-BINDING TRANSCRIPTIONAL ACTIVATOR DEVR_DOSR"/>
    <property type="match status" value="1"/>
</dbReference>
<evidence type="ECO:0000313" key="7">
    <source>
        <dbReference type="EMBL" id="QYD72866.1"/>
    </source>
</evidence>
<dbReference type="CDD" id="cd17537">
    <property type="entry name" value="REC_FixJ"/>
    <property type="match status" value="1"/>
</dbReference>